<dbReference type="SUPFAM" id="SSF46894">
    <property type="entry name" value="C-terminal effector domain of the bipartite response regulators"/>
    <property type="match status" value="1"/>
</dbReference>
<evidence type="ECO:0000256" key="1">
    <source>
        <dbReference type="ARBA" id="ARBA00023015"/>
    </source>
</evidence>
<evidence type="ECO:0000259" key="4">
    <source>
        <dbReference type="PROSITE" id="PS50043"/>
    </source>
</evidence>
<dbReference type="PANTHER" id="PTHR44688">
    <property type="entry name" value="DNA-BINDING TRANSCRIPTIONAL ACTIVATOR DEVR_DOSR"/>
    <property type="match status" value="1"/>
</dbReference>
<evidence type="ECO:0000313" key="6">
    <source>
        <dbReference type="Proteomes" id="UP000026913"/>
    </source>
</evidence>
<feature type="domain" description="HTH luxR-type" evidence="4">
    <location>
        <begin position="199"/>
        <end position="264"/>
    </location>
</feature>
<keyword evidence="3" id="KW-0804">Transcription</keyword>
<keyword evidence="2" id="KW-0238">DNA-binding</keyword>
<evidence type="ECO:0000256" key="3">
    <source>
        <dbReference type="ARBA" id="ARBA00023163"/>
    </source>
</evidence>
<keyword evidence="1" id="KW-0805">Transcription regulation</keyword>
<dbReference type="PROSITE" id="PS00622">
    <property type="entry name" value="HTH_LUXR_1"/>
    <property type="match status" value="1"/>
</dbReference>
<protein>
    <submittedName>
        <fullName evidence="5">LuxR family transcriptional regulator</fullName>
    </submittedName>
</protein>
<gene>
    <name evidence="5" type="ORF">OU5_4711</name>
</gene>
<dbReference type="Gene3D" id="1.10.10.10">
    <property type="entry name" value="Winged helix-like DNA-binding domain superfamily/Winged helix DNA-binding domain"/>
    <property type="match status" value="1"/>
</dbReference>
<dbReference type="PROSITE" id="PS50043">
    <property type="entry name" value="HTH_LUXR_2"/>
    <property type="match status" value="1"/>
</dbReference>
<dbReference type="EMBL" id="CP005960">
    <property type="protein sequence ID" value="AHZ71790.1"/>
    <property type="molecule type" value="Genomic_DNA"/>
</dbReference>
<name>A0A024EGW5_9PSED</name>
<dbReference type="GO" id="GO:0003677">
    <property type="term" value="F:DNA binding"/>
    <property type="evidence" value="ECO:0007669"/>
    <property type="project" value="UniProtKB-KW"/>
</dbReference>
<dbReference type="KEGG" id="pman:OU5_4711"/>
<dbReference type="SMART" id="SM00421">
    <property type="entry name" value="HTH_LUXR"/>
    <property type="match status" value="1"/>
</dbReference>
<proteinExistence type="predicted"/>
<organism evidence="5 6">
    <name type="scientific">Pseudomonas mandelii JR-1</name>
    <dbReference type="NCBI Taxonomy" id="1147786"/>
    <lineage>
        <taxon>Bacteria</taxon>
        <taxon>Pseudomonadati</taxon>
        <taxon>Pseudomonadota</taxon>
        <taxon>Gammaproteobacteria</taxon>
        <taxon>Pseudomonadales</taxon>
        <taxon>Pseudomonadaceae</taxon>
        <taxon>Pseudomonas</taxon>
    </lineage>
</organism>
<dbReference type="InterPro" id="IPR000792">
    <property type="entry name" value="Tscrpt_reg_LuxR_C"/>
</dbReference>
<dbReference type="CDD" id="cd06170">
    <property type="entry name" value="LuxR_C_like"/>
    <property type="match status" value="1"/>
</dbReference>
<dbReference type="InterPro" id="IPR016032">
    <property type="entry name" value="Sig_transdc_resp-reg_C-effctor"/>
</dbReference>
<evidence type="ECO:0000313" key="5">
    <source>
        <dbReference type="EMBL" id="AHZ71790.1"/>
    </source>
</evidence>
<reference evidence="5 6" key="1">
    <citation type="journal article" date="2012" name="J. Bacteriol.">
        <title>Genome sequence of cold-adapted Pseudomonas mandelii strain JR-1.</title>
        <authorList>
            <person name="Jang S.H."/>
            <person name="Kim J."/>
            <person name="Kim J."/>
            <person name="Hong S."/>
            <person name="Lee C."/>
        </authorList>
    </citation>
    <scope>NUCLEOTIDE SEQUENCE [LARGE SCALE GENOMIC DNA]</scope>
    <source>
        <strain evidence="5 6">JR-1</strain>
    </source>
</reference>
<dbReference type="GeneID" id="46430467"/>
<dbReference type="Pfam" id="PF00196">
    <property type="entry name" value="GerE"/>
    <property type="match status" value="1"/>
</dbReference>
<sequence length="266" mass="30431">MTLSLDDIAWHRSVGQLIDALDKPNFWTQLVRLLDQYVTFDSWVALLFSADQHPQVFAECPGEDGSPDQLFQDYLRGLYLLDPFYIACREQSRTGLYRLSEVAPEHFELTEYYQRYFRLNVVADEIQFNCQLEGDRTLCLSLGSKQRFSGQQIALLSLIQPWVLGLLRQRLPYEINEAVALAPAPIQGDWRVQLEASVQQLKGAQLTARELDVGRLMLSGCSSKEIARKLEISVETVKVHKKHMYSKLGIKSQSELFSIFLQAQNA</sequence>
<dbReference type="Proteomes" id="UP000026913">
    <property type="component" value="Chromosome"/>
</dbReference>
<dbReference type="PANTHER" id="PTHR44688:SF16">
    <property type="entry name" value="DNA-BINDING TRANSCRIPTIONAL ACTIVATOR DEVR_DOSR"/>
    <property type="match status" value="1"/>
</dbReference>
<accession>A0A024EGW5</accession>
<dbReference type="GO" id="GO:0006355">
    <property type="term" value="P:regulation of DNA-templated transcription"/>
    <property type="evidence" value="ECO:0007669"/>
    <property type="project" value="InterPro"/>
</dbReference>
<dbReference type="OrthoDB" id="343383at2"/>
<evidence type="ECO:0000256" key="2">
    <source>
        <dbReference type="ARBA" id="ARBA00023125"/>
    </source>
</evidence>
<dbReference type="HOGENOM" id="CLU_067793_0_0_6"/>
<dbReference type="PRINTS" id="PR00038">
    <property type="entry name" value="HTHLUXR"/>
</dbReference>
<dbReference type="AlphaFoldDB" id="A0A024EGW5"/>
<dbReference type="RefSeq" id="WP_010457744.1">
    <property type="nucleotide sequence ID" value="NZ_CP005960.1"/>
</dbReference>
<dbReference type="InterPro" id="IPR036388">
    <property type="entry name" value="WH-like_DNA-bd_sf"/>
</dbReference>